<dbReference type="EnsemblPlants" id="OMERI03G24130.1">
    <property type="protein sequence ID" value="OMERI03G24130.1"/>
    <property type="gene ID" value="OMERI03G24130"/>
</dbReference>
<evidence type="ECO:0000313" key="3">
    <source>
        <dbReference type="Proteomes" id="UP000008021"/>
    </source>
</evidence>
<feature type="compositionally biased region" description="Polar residues" evidence="1">
    <location>
        <begin position="34"/>
        <end position="47"/>
    </location>
</feature>
<dbReference type="AlphaFoldDB" id="A0A0E0D3Y0"/>
<reference evidence="2" key="2">
    <citation type="submission" date="2018-05" db="EMBL/GenBank/DDBJ databases">
        <title>OmerRS3 (Oryza meridionalis Reference Sequence Version 3).</title>
        <authorList>
            <person name="Zhang J."/>
            <person name="Kudrna D."/>
            <person name="Lee S."/>
            <person name="Talag J."/>
            <person name="Welchert J."/>
            <person name="Wing R.A."/>
        </authorList>
    </citation>
    <scope>NUCLEOTIDE SEQUENCE [LARGE SCALE GENOMIC DNA]</scope>
    <source>
        <strain evidence="2">cv. OR44</strain>
    </source>
</reference>
<proteinExistence type="predicted"/>
<sequence length="146" mass="15499">MTNLEGRRLAADDTAEHTALSLPPRRRARMPSRLSPSALVTSTSTCKPTDAWRGAPQSGDGGVGRRELAVMGAEVALASPGASGYHPPPHYLLRDYRRLERIDGGAMTGTAAVNSRCWAPSSDGGRSRAPLVPPIRHTVSEISTDT</sequence>
<keyword evidence="3" id="KW-1185">Reference proteome</keyword>
<organism evidence="2">
    <name type="scientific">Oryza meridionalis</name>
    <dbReference type="NCBI Taxonomy" id="40149"/>
    <lineage>
        <taxon>Eukaryota</taxon>
        <taxon>Viridiplantae</taxon>
        <taxon>Streptophyta</taxon>
        <taxon>Embryophyta</taxon>
        <taxon>Tracheophyta</taxon>
        <taxon>Spermatophyta</taxon>
        <taxon>Magnoliopsida</taxon>
        <taxon>Liliopsida</taxon>
        <taxon>Poales</taxon>
        <taxon>Poaceae</taxon>
        <taxon>BOP clade</taxon>
        <taxon>Oryzoideae</taxon>
        <taxon>Oryzeae</taxon>
        <taxon>Oryzinae</taxon>
        <taxon>Oryza</taxon>
    </lineage>
</organism>
<dbReference type="Gramene" id="OMERI03G24130.1">
    <property type="protein sequence ID" value="OMERI03G24130.1"/>
    <property type="gene ID" value="OMERI03G24130"/>
</dbReference>
<feature type="region of interest" description="Disordered" evidence="1">
    <location>
        <begin position="1"/>
        <end position="64"/>
    </location>
</feature>
<dbReference type="HOGENOM" id="CLU_1780399_0_0_1"/>
<evidence type="ECO:0000256" key="1">
    <source>
        <dbReference type="SAM" id="MobiDB-lite"/>
    </source>
</evidence>
<feature type="compositionally biased region" description="Basic and acidic residues" evidence="1">
    <location>
        <begin position="1"/>
        <end position="16"/>
    </location>
</feature>
<evidence type="ECO:0000313" key="2">
    <source>
        <dbReference type="EnsemblPlants" id="OMERI03G24130.1"/>
    </source>
</evidence>
<dbReference type="Proteomes" id="UP000008021">
    <property type="component" value="Chromosome 3"/>
</dbReference>
<reference evidence="2" key="1">
    <citation type="submission" date="2015-04" db="UniProtKB">
        <authorList>
            <consortium name="EnsemblPlants"/>
        </authorList>
    </citation>
    <scope>IDENTIFICATION</scope>
</reference>
<accession>A0A0E0D3Y0</accession>
<name>A0A0E0D3Y0_9ORYZ</name>
<feature type="region of interest" description="Disordered" evidence="1">
    <location>
        <begin position="115"/>
        <end position="146"/>
    </location>
</feature>
<protein>
    <submittedName>
        <fullName evidence="2">Uncharacterized protein</fullName>
    </submittedName>
</protein>